<dbReference type="RefSeq" id="XP_014249427.1">
    <property type="nucleotide sequence ID" value="XM_014393941.2"/>
</dbReference>
<dbReference type="InterPro" id="IPR013087">
    <property type="entry name" value="Znf_C2H2_type"/>
</dbReference>
<dbReference type="GeneID" id="106666625"/>
<organism evidence="3 4">
    <name type="scientific">Cimex lectularius</name>
    <name type="common">Bed bug</name>
    <name type="synonym">Acanthia lectularia</name>
    <dbReference type="NCBI Taxonomy" id="79782"/>
    <lineage>
        <taxon>Eukaryota</taxon>
        <taxon>Metazoa</taxon>
        <taxon>Ecdysozoa</taxon>
        <taxon>Arthropoda</taxon>
        <taxon>Hexapoda</taxon>
        <taxon>Insecta</taxon>
        <taxon>Pterygota</taxon>
        <taxon>Neoptera</taxon>
        <taxon>Paraneoptera</taxon>
        <taxon>Hemiptera</taxon>
        <taxon>Heteroptera</taxon>
        <taxon>Panheteroptera</taxon>
        <taxon>Cimicomorpha</taxon>
        <taxon>Cimicidae</taxon>
        <taxon>Cimex</taxon>
    </lineage>
</organism>
<dbReference type="OrthoDB" id="6606417at2759"/>
<evidence type="ECO:0000313" key="3">
    <source>
        <dbReference type="EnsemblMetazoa" id="XP_014249427.1"/>
    </source>
</evidence>
<dbReference type="Proteomes" id="UP000494040">
    <property type="component" value="Unassembled WGS sequence"/>
</dbReference>
<feature type="region of interest" description="Disordered" evidence="1">
    <location>
        <begin position="360"/>
        <end position="379"/>
    </location>
</feature>
<evidence type="ECO:0000313" key="4">
    <source>
        <dbReference type="Proteomes" id="UP000494040"/>
    </source>
</evidence>
<feature type="domain" description="C2H2-type" evidence="2">
    <location>
        <begin position="1173"/>
        <end position="1195"/>
    </location>
</feature>
<dbReference type="KEGG" id="clec:106666625"/>
<evidence type="ECO:0000259" key="2">
    <source>
        <dbReference type="PROSITE" id="PS00028"/>
    </source>
</evidence>
<proteinExistence type="predicted"/>
<feature type="region of interest" description="Disordered" evidence="1">
    <location>
        <begin position="689"/>
        <end position="713"/>
    </location>
</feature>
<keyword evidence="4" id="KW-1185">Reference proteome</keyword>
<name>A0A8I6RQT1_CIMLE</name>
<protein>
    <recommendedName>
        <fullName evidence="2">C2H2-type domain-containing protein</fullName>
    </recommendedName>
</protein>
<evidence type="ECO:0000256" key="1">
    <source>
        <dbReference type="SAM" id="MobiDB-lite"/>
    </source>
</evidence>
<reference evidence="3" key="1">
    <citation type="submission" date="2022-01" db="UniProtKB">
        <authorList>
            <consortium name="EnsemblMetazoa"/>
        </authorList>
    </citation>
    <scope>IDENTIFICATION</scope>
</reference>
<sequence length="1250" mass="142267">MCQSFGMAKSQQDQTWPFRPPMNFYPQQVYNLPYQHPGLCTDTCCQQPSIPRQYRSIPYPPLSYSQSNSFSRQASQPISQYVPVNPYTTSRTCSTQHQRHSYVHRPIPQSRYDYDYYRTGKPRVALKKPNTHDYMHGNNQYPSNQFPPCNLYQTPEVESALPNIDVRQFLATWQDKDEDVAESSDHLRNSGCSISFNTDPYEPLDCTKRNDTLVQNCNFNKPLTSPYYNKNDASMDATNPPMTYVQPYMNNSSIMSGITSNANIDHLGDTQQMGQMPEKDVSFIPFERSIEKICNPRIFKTPPAVNSMQKTMPPIQCAMTDNVCQNNLKEFKTNSQYHLSASLENDDLFDDINRKKEEKQKNIVHPLSHEEPQNDDNSVINEKSDLSQIVMPVNPTLQDCNVSEMAFNVAESFPDELGPVELKNDESQLLDKTKTKFVQNQNEIDTKSTHSGKYKLQFQAKNNCDSQTPGLGYDEPFNMIPSTDTSIDHTRKDKIEQAECDMQMYNKPNMNNKDILNSSTLHTVTERIIENNLKESNCFVQGLTSNAEKLENVQHDNMEVSSEDIELSLSSGDSLIDDVSINMNELNNCVNSANGTSIKDPTVKPTDNTLNDPVLKYSNESVNNLDISKINCVLNTSEIKTYENEFSMDNLVTDQKESFEGINENAGEDSGLKIEKNQETEVQFNEILMENEPSESEPVANRNDSKLEKSKESNGLQKIAFSYQDLNLSEDSSDSSQGEVSADNLMSISSQESEKNLSKDVKILNASETNLTREKIKSELKSCNKRKLISNSSHNSFKPNALLYWKIKHHLIFKCVIKKKKNKERNTKTISNKRKSYKKVASENNLIGCPKTLDILTECSKTNCEVNCVIYQTDSHSYRRCEVNSILADEVHISGKCQDNINNNYTGLKSLEEYKSVQMESLVCEQLQRSCIENELSASFIVEPIKKGEVKINEPSQVLAGDSSTKLRNIIANFFTAGKAKIDPDLTCSFQEPEMVKQIIIKGAEEIGSTKWHFKNIKTISQKESIKCSLTWDNIFKTLYEQNDVFQKDSLELGPAKIHLTLSPRNGKMQGKCNNSANLNIFKAVINTRKLILKRSDASEERIPKMVIKKSEGEGYRSFIKDVCINSNNCLLKKQLSTDCKNNGDHLDIDGTTFSRNQVDAEHVFHPKQIHHCVLCQKSFASLDELHDHETSKSHRHLDVVQRNAIHKVYKSLYGCDHPNCRPLSDLDKEFLNWKPCYPGFNHNYHNALP</sequence>
<feature type="compositionally biased region" description="Basic and acidic residues" evidence="1">
    <location>
        <begin position="360"/>
        <end position="372"/>
    </location>
</feature>
<accession>A0A8I6RQT1</accession>
<dbReference type="AlphaFoldDB" id="A0A8I6RQT1"/>
<dbReference type="PROSITE" id="PS00028">
    <property type="entry name" value="ZINC_FINGER_C2H2_1"/>
    <property type="match status" value="1"/>
</dbReference>
<feature type="compositionally biased region" description="Basic and acidic residues" evidence="1">
    <location>
        <begin position="703"/>
        <end position="712"/>
    </location>
</feature>
<dbReference type="EnsemblMetazoa" id="XM_014393941.2">
    <property type="protein sequence ID" value="XP_014249427.1"/>
    <property type="gene ID" value="LOC106666625"/>
</dbReference>